<accession>X1UBN6</accession>
<dbReference type="SUPFAM" id="SSF51161">
    <property type="entry name" value="Trimeric LpxA-like enzymes"/>
    <property type="match status" value="1"/>
</dbReference>
<feature type="domain" description="Glucose-1-phosphate adenylyltransferase/Bifunctional protein GlmU-like C-terminal hexapeptide" evidence="1">
    <location>
        <begin position="12"/>
        <end position="79"/>
    </location>
</feature>
<name>X1UBN6_9ZZZZ</name>
<gene>
    <name evidence="2" type="ORF">S12H4_40002</name>
</gene>
<dbReference type="Gene3D" id="2.160.10.10">
    <property type="entry name" value="Hexapeptide repeat proteins"/>
    <property type="match status" value="1"/>
</dbReference>
<comment type="caution">
    <text evidence="2">The sequence shown here is derived from an EMBL/GenBank/DDBJ whole genome shotgun (WGS) entry which is preliminary data.</text>
</comment>
<dbReference type="InterPro" id="IPR056818">
    <property type="entry name" value="GlmU/GlgC-like_hexapep"/>
</dbReference>
<proteinExistence type="predicted"/>
<dbReference type="EMBL" id="BARW01024240">
    <property type="protein sequence ID" value="GAI89764.1"/>
    <property type="molecule type" value="Genomic_DNA"/>
</dbReference>
<protein>
    <recommendedName>
        <fullName evidence="1">Glucose-1-phosphate adenylyltransferase/Bifunctional protein GlmU-like C-terminal hexapeptide domain-containing protein</fullName>
    </recommendedName>
</protein>
<dbReference type="Pfam" id="PF24894">
    <property type="entry name" value="Hexapep_GlmU"/>
    <property type="match status" value="1"/>
</dbReference>
<dbReference type="AlphaFoldDB" id="X1UBN6"/>
<reference evidence="2" key="1">
    <citation type="journal article" date="2014" name="Front. Microbiol.">
        <title>High frequency of phylogenetically diverse reductive dehalogenase-homologous genes in deep subseafloor sedimentary metagenomes.</title>
        <authorList>
            <person name="Kawai M."/>
            <person name="Futagami T."/>
            <person name="Toyoda A."/>
            <person name="Takaki Y."/>
            <person name="Nishi S."/>
            <person name="Hori S."/>
            <person name="Arai W."/>
            <person name="Tsubouchi T."/>
            <person name="Morono Y."/>
            <person name="Uchiyama I."/>
            <person name="Ito T."/>
            <person name="Fujiyama A."/>
            <person name="Inagaki F."/>
            <person name="Takami H."/>
        </authorList>
    </citation>
    <scope>NUCLEOTIDE SEQUENCE</scope>
    <source>
        <strain evidence="2">Expedition CK06-06</strain>
    </source>
</reference>
<evidence type="ECO:0000313" key="2">
    <source>
        <dbReference type="EMBL" id="GAI89764.1"/>
    </source>
</evidence>
<evidence type="ECO:0000259" key="1">
    <source>
        <dbReference type="Pfam" id="PF24894"/>
    </source>
</evidence>
<organism evidence="2">
    <name type="scientific">marine sediment metagenome</name>
    <dbReference type="NCBI Taxonomy" id="412755"/>
    <lineage>
        <taxon>unclassified sequences</taxon>
        <taxon>metagenomes</taxon>
        <taxon>ecological metagenomes</taxon>
    </lineage>
</organism>
<sequence length="154" mass="16517">MNEESLSRIAGTGFVKDSHISSSCTIEGYVESSILFSNVKVGKHARVMNSIIMNNNYIGDRAVVQNTIVCDNGEIFPRVSPNIGESARIGEDDSTGANALYPGLIHGGVTLIGQNVEIPKGFKVSRNCFIASSVDKGVLRSRIRMKAGDSALKK</sequence>
<dbReference type="InterPro" id="IPR011004">
    <property type="entry name" value="Trimer_LpxA-like_sf"/>
</dbReference>